<sequence>MINPENSIILTELIVSLFYMSKTVNFSAITPKYSVYATFIRTSSALSFKREVDSQLVHLLNLLKFTQTLFKKVNQVQII</sequence>
<dbReference type="EMBL" id="REGN01005098">
    <property type="protein sequence ID" value="RNA14860.1"/>
    <property type="molecule type" value="Genomic_DNA"/>
</dbReference>
<evidence type="ECO:0000313" key="1">
    <source>
        <dbReference type="EMBL" id="RNA14860.1"/>
    </source>
</evidence>
<protein>
    <submittedName>
        <fullName evidence="1">Uncharacterized protein</fullName>
    </submittedName>
</protein>
<organism evidence="1 2">
    <name type="scientific">Brachionus plicatilis</name>
    <name type="common">Marine rotifer</name>
    <name type="synonym">Brachionus muelleri</name>
    <dbReference type="NCBI Taxonomy" id="10195"/>
    <lineage>
        <taxon>Eukaryota</taxon>
        <taxon>Metazoa</taxon>
        <taxon>Spiralia</taxon>
        <taxon>Gnathifera</taxon>
        <taxon>Rotifera</taxon>
        <taxon>Eurotatoria</taxon>
        <taxon>Monogononta</taxon>
        <taxon>Pseudotrocha</taxon>
        <taxon>Ploima</taxon>
        <taxon>Brachionidae</taxon>
        <taxon>Brachionus</taxon>
    </lineage>
</organism>
<dbReference type="Proteomes" id="UP000276133">
    <property type="component" value="Unassembled WGS sequence"/>
</dbReference>
<accession>A0A3M7QU13</accession>
<comment type="caution">
    <text evidence="1">The sequence shown here is derived from an EMBL/GenBank/DDBJ whole genome shotgun (WGS) entry which is preliminary data.</text>
</comment>
<dbReference type="AlphaFoldDB" id="A0A3M7QU13"/>
<keyword evidence="2" id="KW-1185">Reference proteome</keyword>
<proteinExistence type="predicted"/>
<reference evidence="1 2" key="1">
    <citation type="journal article" date="2018" name="Sci. Rep.">
        <title>Genomic signatures of local adaptation to the degree of environmental predictability in rotifers.</title>
        <authorList>
            <person name="Franch-Gras L."/>
            <person name="Hahn C."/>
            <person name="Garcia-Roger E.M."/>
            <person name="Carmona M.J."/>
            <person name="Serra M."/>
            <person name="Gomez A."/>
        </authorList>
    </citation>
    <scope>NUCLEOTIDE SEQUENCE [LARGE SCALE GENOMIC DNA]</scope>
    <source>
        <strain evidence="1">HYR1</strain>
    </source>
</reference>
<name>A0A3M7QU13_BRAPC</name>
<evidence type="ECO:0000313" key="2">
    <source>
        <dbReference type="Proteomes" id="UP000276133"/>
    </source>
</evidence>
<gene>
    <name evidence="1" type="ORF">BpHYR1_030006</name>
</gene>